<dbReference type="InterPro" id="IPR038072">
    <property type="entry name" value="GspK_central_sf"/>
</dbReference>
<comment type="subcellular location">
    <subcellularLocation>
        <location evidence="1">Cell inner membrane</location>
    </subcellularLocation>
</comment>
<gene>
    <name evidence="11" type="ORF">ASILVAE211_17345</name>
</gene>
<reference evidence="11" key="2">
    <citation type="submission" date="2021-01" db="EMBL/GenBank/DDBJ databases">
        <authorList>
            <person name="Mieszkin S."/>
            <person name="Pouder E."/>
            <person name="Alain K."/>
        </authorList>
    </citation>
    <scope>NUCLEOTIDE SEQUENCE</scope>
    <source>
        <strain evidence="11">HW T2.11</strain>
    </source>
</reference>
<keyword evidence="3" id="KW-0813">Transport</keyword>
<dbReference type="GO" id="GO:0005886">
    <property type="term" value="C:plasma membrane"/>
    <property type="evidence" value="ECO:0007669"/>
    <property type="project" value="UniProtKB-SubCell"/>
</dbReference>
<evidence type="ECO:0000256" key="9">
    <source>
        <dbReference type="ARBA" id="ARBA00023136"/>
    </source>
</evidence>
<sequence length="274" mass="29392">MIVLRSGGKDHRDSGFALLLVLWALILLSLIITQLLAAGRRETQLASNLRQAAFAETLADNAVQTTIFHLMTRANGRLANTIQTVVLPGGTSTVHVRNLAGLVNPNMAPGPLLTALLEECAAAPSAAVHLSQSITDWRSPNDDLHKIIATYRAAGLTYAPSGRAFQTRDEIRLVLGMTPAIADCLVPHLSVYGDAEMPAPAFADPLVLRSLMRMMRQNGAGLAAMAPDQTGSLAVEIIVDAASGSARFVRDTTVRFSDSDATRPYRILTWQRGD</sequence>
<dbReference type="Gene3D" id="1.10.40.60">
    <property type="entry name" value="EpsJ-like"/>
    <property type="match status" value="1"/>
</dbReference>
<dbReference type="PANTHER" id="PTHR38831:SF2">
    <property type="entry name" value="TYPE II SECRETION SYSTEM PROTEIN K"/>
    <property type="match status" value="1"/>
</dbReference>
<dbReference type="InterPro" id="IPR049031">
    <property type="entry name" value="T2SSK_SAM-like_1st"/>
</dbReference>
<evidence type="ECO:0000256" key="7">
    <source>
        <dbReference type="ARBA" id="ARBA00022927"/>
    </source>
</evidence>
<name>A0A964E0Q3_9PROT</name>
<accession>A0A964E0Q3</accession>
<dbReference type="Pfam" id="PF21687">
    <property type="entry name" value="T2SSK_1st"/>
    <property type="match status" value="1"/>
</dbReference>
<feature type="domain" description="T2SS protein K first SAM-like" evidence="10">
    <location>
        <begin position="98"/>
        <end position="192"/>
    </location>
</feature>
<evidence type="ECO:0000256" key="2">
    <source>
        <dbReference type="ARBA" id="ARBA00007246"/>
    </source>
</evidence>
<protein>
    <submittedName>
        <fullName evidence="11">General secretion pathway protein GspK</fullName>
    </submittedName>
</protein>
<evidence type="ECO:0000256" key="1">
    <source>
        <dbReference type="ARBA" id="ARBA00004533"/>
    </source>
</evidence>
<dbReference type="GO" id="GO:0009306">
    <property type="term" value="P:protein secretion"/>
    <property type="evidence" value="ECO:0007669"/>
    <property type="project" value="InterPro"/>
</dbReference>
<reference evidence="11" key="1">
    <citation type="journal article" date="2021" name="Microorganisms">
        <title>Acidisoma silvae sp. nov. and Acidisomacellulosilytica sp. nov., Two Acidophilic Bacteria Isolated from Decaying Wood, Hydrolyzing Cellulose and Producing Poly-3-hydroxybutyrate.</title>
        <authorList>
            <person name="Mieszkin S."/>
            <person name="Pouder E."/>
            <person name="Uroz S."/>
            <person name="Simon-Colin C."/>
            <person name="Alain K."/>
        </authorList>
    </citation>
    <scope>NUCLEOTIDE SEQUENCE</scope>
    <source>
        <strain evidence="11">HW T2.11</strain>
    </source>
</reference>
<evidence type="ECO:0000256" key="3">
    <source>
        <dbReference type="ARBA" id="ARBA00022448"/>
    </source>
</evidence>
<dbReference type="Proteomes" id="UP000708298">
    <property type="component" value="Unassembled WGS sequence"/>
</dbReference>
<keyword evidence="6" id="KW-0812">Transmembrane</keyword>
<comment type="caution">
    <text evidence="11">The sequence shown here is derived from an EMBL/GenBank/DDBJ whole genome shotgun (WGS) entry which is preliminary data.</text>
</comment>
<dbReference type="PANTHER" id="PTHR38831">
    <property type="entry name" value="TYPE II SECRETION SYSTEM PROTEIN K"/>
    <property type="match status" value="1"/>
</dbReference>
<keyword evidence="7" id="KW-0653">Protein transport</keyword>
<organism evidence="11 12">
    <name type="scientific">Acidisoma silvae</name>
    <dbReference type="NCBI Taxonomy" id="2802396"/>
    <lineage>
        <taxon>Bacteria</taxon>
        <taxon>Pseudomonadati</taxon>
        <taxon>Pseudomonadota</taxon>
        <taxon>Alphaproteobacteria</taxon>
        <taxon>Acetobacterales</taxon>
        <taxon>Acidocellaceae</taxon>
        <taxon>Acidisoma</taxon>
    </lineage>
</organism>
<dbReference type="RefSeq" id="WP_227322621.1">
    <property type="nucleotide sequence ID" value="NZ_JAESVB010000009.1"/>
</dbReference>
<dbReference type="SUPFAM" id="SSF158544">
    <property type="entry name" value="GspK insert domain-like"/>
    <property type="match status" value="1"/>
</dbReference>
<evidence type="ECO:0000313" key="12">
    <source>
        <dbReference type="Proteomes" id="UP000708298"/>
    </source>
</evidence>
<dbReference type="InterPro" id="IPR005628">
    <property type="entry name" value="GspK"/>
</dbReference>
<comment type="similarity">
    <text evidence="2">Belongs to the GSP K family.</text>
</comment>
<keyword evidence="8" id="KW-1133">Transmembrane helix</keyword>
<evidence type="ECO:0000259" key="10">
    <source>
        <dbReference type="Pfam" id="PF21687"/>
    </source>
</evidence>
<dbReference type="AlphaFoldDB" id="A0A964E0Q3"/>
<keyword evidence="12" id="KW-1185">Reference proteome</keyword>
<proteinExistence type="inferred from homology"/>
<evidence type="ECO:0000256" key="6">
    <source>
        <dbReference type="ARBA" id="ARBA00022692"/>
    </source>
</evidence>
<keyword evidence="5" id="KW-0997">Cell inner membrane</keyword>
<evidence type="ECO:0000256" key="5">
    <source>
        <dbReference type="ARBA" id="ARBA00022519"/>
    </source>
</evidence>
<dbReference type="EMBL" id="JAESVB010000009">
    <property type="protein sequence ID" value="MCB8876963.1"/>
    <property type="molecule type" value="Genomic_DNA"/>
</dbReference>
<keyword evidence="4" id="KW-1003">Cell membrane</keyword>
<keyword evidence="9" id="KW-0472">Membrane</keyword>
<evidence type="ECO:0000313" key="11">
    <source>
        <dbReference type="EMBL" id="MCB8876963.1"/>
    </source>
</evidence>
<evidence type="ECO:0000256" key="8">
    <source>
        <dbReference type="ARBA" id="ARBA00022989"/>
    </source>
</evidence>
<evidence type="ECO:0000256" key="4">
    <source>
        <dbReference type="ARBA" id="ARBA00022475"/>
    </source>
</evidence>